<feature type="domain" description="NTP pyrophosphohydrolase MazG-like" evidence="1">
    <location>
        <begin position="43"/>
        <end position="116"/>
    </location>
</feature>
<evidence type="ECO:0000259" key="1">
    <source>
        <dbReference type="Pfam" id="PF03819"/>
    </source>
</evidence>
<dbReference type="GO" id="GO:0047429">
    <property type="term" value="F:nucleoside triphosphate diphosphatase activity"/>
    <property type="evidence" value="ECO:0007669"/>
    <property type="project" value="InterPro"/>
</dbReference>
<dbReference type="Gene3D" id="1.10.287.1080">
    <property type="entry name" value="MazG-like"/>
    <property type="match status" value="2"/>
</dbReference>
<dbReference type="RefSeq" id="WP_132314701.1">
    <property type="nucleotide sequence ID" value="NZ_FWZT01000001.1"/>
</dbReference>
<dbReference type="InterPro" id="IPR048011">
    <property type="entry name" value="NTP-PPase_MazG-like_C"/>
</dbReference>
<dbReference type="NCBIfam" id="NF007113">
    <property type="entry name" value="PRK09562.1"/>
    <property type="match status" value="1"/>
</dbReference>
<dbReference type="SUPFAM" id="SSF101386">
    <property type="entry name" value="all-alpha NTP pyrophosphatases"/>
    <property type="match status" value="2"/>
</dbReference>
<sequence>MSQEWQDRLGEDLSQAPDHFKKLIEVIAKLRHPQDGCPWDLKQDHRSLRRFMIEEAYEAAEAMAGDDFDHLREELGDVLLQVVLNSQLLRDSGEEGITSVIESITDKMVRRHPHVFDESSGKLTEDEVKANWQKIKSEEKPDSVEHTFANEEKETFPALMQAYKIGKRAEKVRFDWADAEQVWQQLSSELEELRIEIDRGNQQAIVDEMGDVFFSLAQLCRHLKVDPEVAASQGNQKFLRRFRVIDGLVQAQGKSLSDLDLEEMEEFWKRAKQIDRNR</sequence>
<name>A0A1Y6B5C5_9BACT</name>
<dbReference type="PANTHER" id="PTHR30522:SF0">
    <property type="entry name" value="NUCLEOSIDE TRIPHOSPHATE PYROPHOSPHOHYDROLASE"/>
    <property type="match status" value="1"/>
</dbReference>
<dbReference type="PANTHER" id="PTHR30522">
    <property type="entry name" value="NUCLEOSIDE TRIPHOSPHATE PYROPHOSPHOHYDROLASE"/>
    <property type="match status" value="1"/>
</dbReference>
<dbReference type="NCBIfam" id="TIGR00444">
    <property type="entry name" value="mazG"/>
    <property type="match status" value="1"/>
</dbReference>
<dbReference type="InterPro" id="IPR004518">
    <property type="entry name" value="MazG-like_dom"/>
</dbReference>
<dbReference type="GO" id="GO:0006203">
    <property type="term" value="P:dGTP catabolic process"/>
    <property type="evidence" value="ECO:0007669"/>
    <property type="project" value="TreeGrafter"/>
</dbReference>
<dbReference type="GO" id="GO:0046081">
    <property type="term" value="P:dUTP catabolic process"/>
    <property type="evidence" value="ECO:0007669"/>
    <property type="project" value="TreeGrafter"/>
</dbReference>
<dbReference type="STRING" id="1513793.SAMN06296036_101167"/>
<gene>
    <name evidence="2" type="ORF">SAMN06296036_101167</name>
</gene>
<dbReference type="CDD" id="cd11529">
    <property type="entry name" value="NTP-PPase_MazG_Cterm"/>
    <property type="match status" value="1"/>
</dbReference>
<dbReference type="InterPro" id="IPR048015">
    <property type="entry name" value="NTP-PPase_MazG-like_N"/>
</dbReference>
<proteinExistence type="predicted"/>
<dbReference type="AlphaFoldDB" id="A0A1Y6B5C5"/>
<dbReference type="FunFam" id="1.10.287.1080:FF:000001">
    <property type="entry name" value="Nucleoside triphosphate pyrophosphohydrolase"/>
    <property type="match status" value="1"/>
</dbReference>
<protein>
    <submittedName>
        <fullName evidence="2">ATP diphosphatase</fullName>
    </submittedName>
</protein>
<dbReference type="Proteomes" id="UP000192907">
    <property type="component" value="Unassembled WGS sequence"/>
</dbReference>
<dbReference type="GO" id="GO:0006950">
    <property type="term" value="P:response to stress"/>
    <property type="evidence" value="ECO:0007669"/>
    <property type="project" value="UniProtKB-ARBA"/>
</dbReference>
<reference evidence="3" key="1">
    <citation type="submission" date="2017-04" db="EMBL/GenBank/DDBJ databases">
        <authorList>
            <person name="Varghese N."/>
            <person name="Submissions S."/>
        </authorList>
    </citation>
    <scope>NUCLEOTIDE SEQUENCE [LARGE SCALE GENOMIC DNA]</scope>
    <source>
        <strain evidence="3">RKEM611</strain>
    </source>
</reference>
<dbReference type="Pfam" id="PF03819">
    <property type="entry name" value="MazG"/>
    <property type="match status" value="2"/>
</dbReference>
<keyword evidence="3" id="KW-1185">Reference proteome</keyword>
<dbReference type="EMBL" id="FWZT01000001">
    <property type="protein sequence ID" value="SME88595.1"/>
    <property type="molecule type" value="Genomic_DNA"/>
</dbReference>
<dbReference type="CDD" id="cd11528">
    <property type="entry name" value="NTP-PPase_MazG_Nterm"/>
    <property type="match status" value="1"/>
</dbReference>
<dbReference type="OrthoDB" id="5291903at2"/>
<dbReference type="GO" id="GO:0046047">
    <property type="term" value="P:TTP catabolic process"/>
    <property type="evidence" value="ECO:0007669"/>
    <property type="project" value="TreeGrafter"/>
</dbReference>
<dbReference type="InterPro" id="IPR011551">
    <property type="entry name" value="NTP_PyrPHydrolase_MazG"/>
</dbReference>
<accession>A0A1Y6B5C5</accession>
<evidence type="ECO:0000313" key="3">
    <source>
        <dbReference type="Proteomes" id="UP000192907"/>
    </source>
</evidence>
<dbReference type="GO" id="GO:0046052">
    <property type="term" value="P:UTP catabolic process"/>
    <property type="evidence" value="ECO:0007669"/>
    <property type="project" value="TreeGrafter"/>
</dbReference>
<organism evidence="2 3">
    <name type="scientific">Pseudobacteriovorax antillogorgiicola</name>
    <dbReference type="NCBI Taxonomy" id="1513793"/>
    <lineage>
        <taxon>Bacteria</taxon>
        <taxon>Pseudomonadati</taxon>
        <taxon>Bdellovibrionota</taxon>
        <taxon>Oligoflexia</taxon>
        <taxon>Oligoflexales</taxon>
        <taxon>Pseudobacteriovoracaceae</taxon>
        <taxon>Pseudobacteriovorax</taxon>
    </lineage>
</organism>
<evidence type="ECO:0000313" key="2">
    <source>
        <dbReference type="EMBL" id="SME88595.1"/>
    </source>
</evidence>
<dbReference type="GO" id="GO:0046076">
    <property type="term" value="P:dTTP catabolic process"/>
    <property type="evidence" value="ECO:0007669"/>
    <property type="project" value="TreeGrafter"/>
</dbReference>
<feature type="domain" description="NTP pyrophosphohydrolase MazG-like" evidence="1">
    <location>
        <begin position="181"/>
        <end position="241"/>
    </location>
</feature>
<dbReference type="GO" id="GO:0046061">
    <property type="term" value="P:dATP catabolic process"/>
    <property type="evidence" value="ECO:0007669"/>
    <property type="project" value="TreeGrafter"/>
</dbReference>